<evidence type="ECO:0000313" key="1">
    <source>
        <dbReference type="EMBL" id="VVD82838.1"/>
    </source>
</evidence>
<dbReference type="AlphaFoldDB" id="A0A5E4T8E0"/>
<dbReference type="Proteomes" id="UP000343317">
    <property type="component" value="Unassembled WGS sequence"/>
</dbReference>
<sequence length="221" mass="23805">MFTSRVPTAIVISSVISPSRLEACAPRQANGPFDGLASNANLVVGTPSPSNIELGLVGMGQALLLSDTRESFPRASTIGCGPCLGVAVIYRGNQTARAILAHLQPEADHAVFAENILAAFPDDVCADVQLHITTVMSEVCYEAERQQSSIERLISEIAEKYDYVVFDDDNVFRHGSPSLSVDMATLQVSTSLLGSAEFSAADFDYMEAQKKRDAASLHYFR</sequence>
<protein>
    <submittedName>
        <fullName evidence="1">Uncharacterized protein</fullName>
    </submittedName>
</protein>
<proteinExistence type="predicted"/>
<gene>
    <name evidence="1" type="ORF">PHO31112_01201</name>
</gene>
<dbReference type="EMBL" id="CABPSM010000002">
    <property type="protein sequence ID" value="VVD82838.1"/>
    <property type="molecule type" value="Genomic_DNA"/>
</dbReference>
<name>A0A5E4T8E0_9BURK</name>
<reference evidence="1 2" key="1">
    <citation type="submission" date="2019-08" db="EMBL/GenBank/DDBJ databases">
        <authorList>
            <person name="Peeters C."/>
        </authorList>
    </citation>
    <scope>NUCLEOTIDE SEQUENCE [LARGE SCALE GENOMIC DNA]</scope>
    <source>
        <strain evidence="1 2">LMG 31112</strain>
    </source>
</reference>
<organism evidence="1 2">
    <name type="scientific">Pandoraea horticolens</name>
    <dbReference type="NCBI Taxonomy" id="2508298"/>
    <lineage>
        <taxon>Bacteria</taxon>
        <taxon>Pseudomonadati</taxon>
        <taxon>Pseudomonadota</taxon>
        <taxon>Betaproteobacteria</taxon>
        <taxon>Burkholderiales</taxon>
        <taxon>Burkholderiaceae</taxon>
        <taxon>Pandoraea</taxon>
    </lineage>
</organism>
<keyword evidence="2" id="KW-1185">Reference proteome</keyword>
<accession>A0A5E4T8E0</accession>
<evidence type="ECO:0000313" key="2">
    <source>
        <dbReference type="Proteomes" id="UP000343317"/>
    </source>
</evidence>